<comment type="similarity">
    <text evidence="2">Belongs to the threonine aldolase family.</text>
</comment>
<organism evidence="5 6">
    <name type="scientific">Peptoniphilus asaccharolyticus DSM 20463</name>
    <dbReference type="NCBI Taxonomy" id="573058"/>
    <lineage>
        <taxon>Bacteria</taxon>
        <taxon>Bacillati</taxon>
        <taxon>Bacillota</taxon>
        <taxon>Tissierellia</taxon>
        <taxon>Tissierellales</taxon>
        <taxon>Peptoniphilaceae</taxon>
        <taxon>Peptoniphilus</taxon>
    </lineage>
</organism>
<gene>
    <name evidence="5" type="ORF">SAMN00017477_1216</name>
</gene>
<keyword evidence="3" id="KW-0663">Pyridoxal phosphate</keyword>
<name>A0A1W1V2Q8_PEPAS</name>
<dbReference type="AlphaFoldDB" id="A0A1W1V2Q8"/>
<dbReference type="GO" id="GO:0006520">
    <property type="term" value="P:amino acid metabolic process"/>
    <property type="evidence" value="ECO:0007669"/>
    <property type="project" value="InterPro"/>
</dbReference>
<dbReference type="InterPro" id="IPR001597">
    <property type="entry name" value="ArAA_b-elim_lyase/Thr_aldolase"/>
</dbReference>
<dbReference type="Gene3D" id="3.90.1150.10">
    <property type="entry name" value="Aspartate Aminotransferase, domain 1"/>
    <property type="match status" value="1"/>
</dbReference>
<dbReference type="GO" id="GO:0016829">
    <property type="term" value="F:lyase activity"/>
    <property type="evidence" value="ECO:0007669"/>
    <property type="project" value="InterPro"/>
</dbReference>
<dbReference type="PANTHER" id="PTHR48097">
    <property type="entry name" value="L-THREONINE ALDOLASE-RELATED"/>
    <property type="match status" value="1"/>
</dbReference>
<evidence type="ECO:0000256" key="1">
    <source>
        <dbReference type="ARBA" id="ARBA00001933"/>
    </source>
</evidence>
<reference evidence="6" key="1">
    <citation type="submission" date="2017-04" db="EMBL/GenBank/DDBJ databases">
        <authorList>
            <person name="Varghese N."/>
            <person name="Submissions S."/>
        </authorList>
    </citation>
    <scope>NUCLEOTIDE SEQUENCE [LARGE SCALE GENOMIC DNA]</scope>
    <source>
        <strain evidence="6">DSM 20463</strain>
    </source>
</reference>
<dbReference type="Proteomes" id="UP000192368">
    <property type="component" value="Unassembled WGS sequence"/>
</dbReference>
<dbReference type="PANTHER" id="PTHR48097:SF5">
    <property type="entry name" value="LOW SPECIFICITY L-THREONINE ALDOLASE"/>
    <property type="match status" value="1"/>
</dbReference>
<dbReference type="SUPFAM" id="SSF53383">
    <property type="entry name" value="PLP-dependent transferases"/>
    <property type="match status" value="1"/>
</dbReference>
<evidence type="ECO:0000256" key="3">
    <source>
        <dbReference type="ARBA" id="ARBA00022898"/>
    </source>
</evidence>
<accession>A0A1W1V2Q8</accession>
<evidence type="ECO:0000313" key="6">
    <source>
        <dbReference type="Proteomes" id="UP000192368"/>
    </source>
</evidence>
<keyword evidence="6" id="KW-1185">Reference proteome</keyword>
<dbReference type="STRING" id="573058.SAMN00017477_1216"/>
<evidence type="ECO:0000256" key="2">
    <source>
        <dbReference type="ARBA" id="ARBA00006966"/>
    </source>
</evidence>
<sequence length="334" mass="37436">MNIFVNDYNDLCHERVFKKLSEIEKNGHLGYGSDAYTKKAKEYIKRDLKDEGVEIEFVGGGTIANIVAVSANLMPYEGIIAADTGHITAHETGSIEATGHKLETIEVPDGKLTADLIEQRVLSLGEEYHIEPKMVYISQTTELGTVYSLEELREIYRVCVMHGLYLYIDGARMATGLAASGIDVSELPKVCDIFTLGGTKNGAMYGEAIVIVDDDLKTNIRKFMKQRGAVMAKGFALGAQFAALFEEGLYYELGKKSFEASKKLETKLREAGVKFYQEPVSNQIFIEYPVEKIDDLARENMFEVMPLDEDNRVLRFVTTYMTTDEEIENLVKLI</sequence>
<protein>
    <submittedName>
        <fullName evidence="5">L-threonine aldolase</fullName>
    </submittedName>
</protein>
<dbReference type="OrthoDB" id="9774495at2"/>
<proteinExistence type="inferred from homology"/>
<dbReference type="InterPro" id="IPR015424">
    <property type="entry name" value="PyrdxlP-dep_Trfase"/>
</dbReference>
<dbReference type="InterPro" id="IPR015422">
    <property type="entry name" value="PyrdxlP-dep_Trfase_small"/>
</dbReference>
<evidence type="ECO:0000259" key="4">
    <source>
        <dbReference type="Pfam" id="PF01212"/>
    </source>
</evidence>
<dbReference type="Pfam" id="PF01212">
    <property type="entry name" value="Beta_elim_lyase"/>
    <property type="match status" value="1"/>
</dbReference>
<dbReference type="EMBL" id="FWWR01000009">
    <property type="protein sequence ID" value="SMB87667.1"/>
    <property type="molecule type" value="Genomic_DNA"/>
</dbReference>
<evidence type="ECO:0000313" key="5">
    <source>
        <dbReference type="EMBL" id="SMB87667.1"/>
    </source>
</evidence>
<feature type="domain" description="Aromatic amino acid beta-eliminating lyase/threonine aldolase" evidence="4">
    <location>
        <begin position="27"/>
        <end position="285"/>
    </location>
</feature>
<dbReference type="InterPro" id="IPR015421">
    <property type="entry name" value="PyrdxlP-dep_Trfase_major"/>
</dbReference>
<comment type="cofactor">
    <cofactor evidence="1">
        <name>pyridoxal 5'-phosphate</name>
        <dbReference type="ChEBI" id="CHEBI:597326"/>
    </cofactor>
</comment>
<dbReference type="RefSeq" id="WP_084230784.1">
    <property type="nucleotide sequence ID" value="NZ_FWWR01000009.1"/>
</dbReference>
<dbReference type="Gene3D" id="3.40.640.10">
    <property type="entry name" value="Type I PLP-dependent aspartate aminotransferase-like (Major domain)"/>
    <property type="match status" value="1"/>
</dbReference>